<evidence type="ECO:0000313" key="1">
    <source>
        <dbReference type="EMBL" id="PYI05598.1"/>
    </source>
</evidence>
<keyword evidence="2" id="KW-1185">Reference proteome</keyword>
<organism evidence="1 2">
    <name type="scientific">Aspergillus sclerotiicarbonarius (strain CBS 121057 / IBT 28362)</name>
    <dbReference type="NCBI Taxonomy" id="1448318"/>
    <lineage>
        <taxon>Eukaryota</taxon>
        <taxon>Fungi</taxon>
        <taxon>Dikarya</taxon>
        <taxon>Ascomycota</taxon>
        <taxon>Pezizomycotina</taxon>
        <taxon>Eurotiomycetes</taxon>
        <taxon>Eurotiomycetidae</taxon>
        <taxon>Eurotiales</taxon>
        <taxon>Aspergillaceae</taxon>
        <taxon>Aspergillus</taxon>
        <taxon>Aspergillus subgen. Circumdati</taxon>
    </lineage>
</organism>
<dbReference type="Proteomes" id="UP000248423">
    <property type="component" value="Unassembled WGS sequence"/>
</dbReference>
<dbReference type="OrthoDB" id="4453902at2759"/>
<accession>A0A319EGD6</accession>
<protein>
    <submittedName>
        <fullName evidence="1">Uncharacterized protein</fullName>
    </submittedName>
</protein>
<reference evidence="1 2" key="1">
    <citation type="submission" date="2018-02" db="EMBL/GenBank/DDBJ databases">
        <title>The genomes of Aspergillus section Nigri reveals drivers in fungal speciation.</title>
        <authorList>
            <consortium name="DOE Joint Genome Institute"/>
            <person name="Vesth T.C."/>
            <person name="Nybo J."/>
            <person name="Theobald S."/>
            <person name="Brandl J."/>
            <person name="Frisvad J.C."/>
            <person name="Nielsen K.F."/>
            <person name="Lyhne E.K."/>
            <person name="Kogle M.E."/>
            <person name="Kuo A."/>
            <person name="Riley R."/>
            <person name="Clum A."/>
            <person name="Nolan M."/>
            <person name="Lipzen A."/>
            <person name="Salamov A."/>
            <person name="Henrissat B."/>
            <person name="Wiebenga A."/>
            <person name="De vries R.P."/>
            <person name="Grigoriev I.V."/>
            <person name="Mortensen U.H."/>
            <person name="Andersen M.R."/>
            <person name="Baker S.E."/>
        </authorList>
    </citation>
    <scope>NUCLEOTIDE SEQUENCE [LARGE SCALE GENOMIC DNA]</scope>
    <source>
        <strain evidence="1 2">CBS 121057</strain>
    </source>
</reference>
<proteinExistence type="predicted"/>
<sequence length="290" mass="32836">MAQASTTRGLRRAIAKEIRQLDDAVDGIQTAHVGPDELGAMGIHVERVAPDGIYEALQFEPCFFMPLASTTLTDYPVVVDEDERQISPLYDESSCYPDGESTVWEWDTMEEARSTYHHVTSHVWAIQHDNSHSNENESKPLEDLTPWGQWTWKSHPSPQMANFSAPGEWRSMDWLENNTHPHAIVTLIHDLSGNDTSLARGEVKAVVWALRYRYKLKEHKSHAILPVLVLSYMGPKHGRIIQAHHDGQKLVVQCSPFIGLHEENSPEMSLFIRYELAIPVGLTTHSICVR</sequence>
<dbReference type="VEuPathDB" id="FungiDB:BO78DRAFT_419572"/>
<name>A0A319EGD6_ASPSB</name>
<dbReference type="EMBL" id="KZ826357">
    <property type="protein sequence ID" value="PYI05598.1"/>
    <property type="molecule type" value="Genomic_DNA"/>
</dbReference>
<dbReference type="AlphaFoldDB" id="A0A319EGD6"/>
<gene>
    <name evidence="1" type="ORF">BO78DRAFT_419572</name>
</gene>
<evidence type="ECO:0000313" key="2">
    <source>
        <dbReference type="Proteomes" id="UP000248423"/>
    </source>
</evidence>